<protein>
    <submittedName>
        <fullName evidence="1">Uncharacterized protein</fullName>
    </submittedName>
</protein>
<name>A0ABR2F5X5_9ROSI</name>
<comment type="caution">
    <text evidence="1">The sequence shown here is derived from an EMBL/GenBank/DDBJ whole genome shotgun (WGS) entry which is preliminary data.</text>
</comment>
<evidence type="ECO:0000313" key="2">
    <source>
        <dbReference type="Proteomes" id="UP001472677"/>
    </source>
</evidence>
<dbReference type="PANTHER" id="PTHR12459:SF15">
    <property type="entry name" value="TRANSMEMBRANE PROTEIN 135"/>
    <property type="match status" value="1"/>
</dbReference>
<gene>
    <name evidence="1" type="ORF">V6N12_028441</name>
</gene>
<dbReference type="PANTHER" id="PTHR12459">
    <property type="entry name" value="TRANSMEMBRANE PROTEIN 135-RELATED"/>
    <property type="match status" value="1"/>
</dbReference>
<keyword evidence="2" id="KW-1185">Reference proteome</keyword>
<organism evidence="1 2">
    <name type="scientific">Hibiscus sabdariffa</name>
    <name type="common">roselle</name>
    <dbReference type="NCBI Taxonomy" id="183260"/>
    <lineage>
        <taxon>Eukaryota</taxon>
        <taxon>Viridiplantae</taxon>
        <taxon>Streptophyta</taxon>
        <taxon>Embryophyta</taxon>
        <taxon>Tracheophyta</taxon>
        <taxon>Spermatophyta</taxon>
        <taxon>Magnoliopsida</taxon>
        <taxon>eudicotyledons</taxon>
        <taxon>Gunneridae</taxon>
        <taxon>Pentapetalae</taxon>
        <taxon>rosids</taxon>
        <taxon>malvids</taxon>
        <taxon>Malvales</taxon>
        <taxon>Malvaceae</taxon>
        <taxon>Malvoideae</taxon>
        <taxon>Hibiscus</taxon>
    </lineage>
</organism>
<accession>A0ABR2F5X5</accession>
<evidence type="ECO:0000313" key="1">
    <source>
        <dbReference type="EMBL" id="KAK8572386.1"/>
    </source>
</evidence>
<dbReference type="EMBL" id="JBBPBM010000008">
    <property type="protein sequence ID" value="KAK8572386.1"/>
    <property type="molecule type" value="Genomic_DNA"/>
</dbReference>
<proteinExistence type="predicted"/>
<reference evidence="1 2" key="1">
    <citation type="journal article" date="2024" name="G3 (Bethesda)">
        <title>Genome assembly of Hibiscus sabdariffa L. provides insights into metabolisms of medicinal natural products.</title>
        <authorList>
            <person name="Kim T."/>
        </authorList>
    </citation>
    <scope>NUCLEOTIDE SEQUENCE [LARGE SCALE GENOMIC DNA]</scope>
    <source>
        <strain evidence="1">TK-2024</strain>
        <tissue evidence="1">Old leaves</tissue>
    </source>
</reference>
<sequence>MMPSTDRAINSACGLLSPFGESGGFNYGVAPTLVDETSTHCNESKLSSYSSSTFGFGAIPLNDLEKLWRLVVTSAKGFYIRAGLRGDFALFSILARVRRRKSRNVDSFSDNETIVAAIKETLRYSLFLRTFSGKFVSVDEIIVALGGHNMQ</sequence>
<dbReference type="Proteomes" id="UP001472677">
    <property type="component" value="Unassembled WGS sequence"/>
</dbReference>
<dbReference type="InterPro" id="IPR026749">
    <property type="entry name" value="Tmem135"/>
</dbReference>